<dbReference type="RefSeq" id="WP_201853276.1">
    <property type="nucleotide sequence ID" value="NZ_JAERRG010000009.1"/>
</dbReference>
<dbReference type="EMBL" id="JAERRG010000009">
    <property type="protein sequence ID" value="MBL1115489.1"/>
    <property type="molecule type" value="Genomic_DNA"/>
</dbReference>
<name>A0ABS1PSS8_9ACTN</name>
<proteinExistence type="predicted"/>
<organism evidence="1 2">
    <name type="scientific">Streptomyces endocoffeicus</name>
    <dbReference type="NCBI Taxonomy" id="2898945"/>
    <lineage>
        <taxon>Bacteria</taxon>
        <taxon>Bacillati</taxon>
        <taxon>Actinomycetota</taxon>
        <taxon>Actinomycetes</taxon>
        <taxon>Kitasatosporales</taxon>
        <taxon>Streptomycetaceae</taxon>
        <taxon>Streptomyces</taxon>
    </lineage>
</organism>
<comment type="caution">
    <text evidence="1">The sequence shown here is derived from an EMBL/GenBank/DDBJ whole genome shotgun (WGS) entry which is preliminary data.</text>
</comment>
<evidence type="ECO:0000313" key="1">
    <source>
        <dbReference type="EMBL" id="MBL1115489.1"/>
    </source>
</evidence>
<evidence type="ECO:0000313" key="2">
    <source>
        <dbReference type="Proteomes" id="UP000621510"/>
    </source>
</evidence>
<reference evidence="1 2" key="1">
    <citation type="submission" date="2021-01" db="EMBL/GenBank/DDBJ databases">
        <title>WGS of actinomycetes isolated from Thailand.</title>
        <authorList>
            <person name="Thawai C."/>
        </authorList>
    </citation>
    <scope>NUCLEOTIDE SEQUENCE [LARGE SCALE GENOMIC DNA]</scope>
    <source>
        <strain evidence="1 2">CA3R110</strain>
    </source>
</reference>
<sequence>MSGYEKMDCGRQLRDGHGQLYTCDGTIEVRIPLYFDVRTKKYEPHKLALTGVGTHGDSVEIVANCSNCGGAPARVMYPPIFRAVEAMAEKPETYMRRPRIDVITYVDSDGNPDTATFIDGIRTDALLRHNIHHHTIDGGRSGEDHAWACSMYEHSADPRFPEQVRAAFAEALQGSSHHCKNHCDSCENCGDAYCHLIASANKRRERGDLQVNGNLISLAELRAAQGEGRARDEADR</sequence>
<protein>
    <submittedName>
        <fullName evidence="1">Uncharacterized protein</fullName>
    </submittedName>
</protein>
<gene>
    <name evidence="1" type="ORF">JK364_24265</name>
</gene>
<accession>A0ABS1PSS8</accession>
<keyword evidence="2" id="KW-1185">Reference proteome</keyword>
<dbReference type="Proteomes" id="UP000621510">
    <property type="component" value="Unassembled WGS sequence"/>
</dbReference>